<dbReference type="Ensembl" id="ENSSSCT00045010911.1">
    <property type="protein sequence ID" value="ENSSSCP00045007442.1"/>
    <property type="gene ID" value="ENSSSCG00045006557.1"/>
</dbReference>
<dbReference type="Ensembl" id="ENSSSCT00025041665.1">
    <property type="protein sequence ID" value="ENSSSCP00025017732.1"/>
    <property type="gene ID" value="ENSSSCG00025030677.1"/>
</dbReference>
<organism evidence="2 3">
    <name type="scientific">Sus scrofa</name>
    <name type="common">Pig</name>
    <dbReference type="NCBI Taxonomy" id="9823"/>
    <lineage>
        <taxon>Eukaryota</taxon>
        <taxon>Metazoa</taxon>
        <taxon>Chordata</taxon>
        <taxon>Craniata</taxon>
        <taxon>Vertebrata</taxon>
        <taxon>Euteleostomi</taxon>
        <taxon>Mammalia</taxon>
        <taxon>Eutheria</taxon>
        <taxon>Laurasiatheria</taxon>
        <taxon>Artiodactyla</taxon>
        <taxon>Suina</taxon>
        <taxon>Suidae</taxon>
        <taxon>Sus</taxon>
    </lineage>
</organism>
<accession>A0A8D1PZ18</accession>
<dbReference type="Proteomes" id="UP000694727">
    <property type="component" value="Unplaced"/>
</dbReference>
<dbReference type="Proteomes" id="UP000694724">
    <property type="component" value="Unplaced"/>
</dbReference>
<dbReference type="Ensembl" id="ENSSSCT00035088542.1">
    <property type="protein sequence ID" value="ENSSSCP00035037001.1"/>
    <property type="gene ID" value="ENSSSCG00035065734.1"/>
</dbReference>
<dbReference type="Proteomes" id="UP000694720">
    <property type="component" value="Unplaced"/>
</dbReference>
<dbReference type="Ensembl" id="ENSSSCT00055017021.1">
    <property type="protein sequence ID" value="ENSSSCP00055013438.1"/>
    <property type="gene ID" value="ENSSSCG00055008723.1"/>
</dbReference>
<name>A0A8D1PZ18_PIG</name>
<dbReference type="Ensembl" id="ENSSSCT00065000366.1">
    <property type="protein sequence ID" value="ENSSSCP00065000050.1"/>
    <property type="gene ID" value="ENSSSCG00065000346.1"/>
</dbReference>
<proteinExistence type="predicted"/>
<keyword evidence="1" id="KW-0472">Membrane</keyword>
<evidence type="ECO:0000256" key="1">
    <source>
        <dbReference type="SAM" id="Phobius"/>
    </source>
</evidence>
<reference evidence="2" key="1">
    <citation type="submission" date="2025-05" db="UniProtKB">
        <authorList>
            <consortium name="Ensembl"/>
        </authorList>
    </citation>
    <scope>IDENTIFICATION</scope>
</reference>
<evidence type="ECO:0000313" key="3">
    <source>
        <dbReference type="Proteomes" id="UP000694724"/>
    </source>
</evidence>
<dbReference type="AlphaFoldDB" id="A0A8D1PZ18"/>
<sequence length="103" mass="11420">MVFCILILYSATLLNLLMSSSSLLVASLGFSMYSIMSSADSDKFTSSFPVWIPFISFPSLIVVTRISKTMLNKNGESGHLCLDPDLRGNKDQFNQLQQLADFT</sequence>
<protein>
    <submittedName>
        <fullName evidence="2">Uncharacterized protein</fullName>
    </submittedName>
</protein>
<keyword evidence="1" id="KW-1133">Transmembrane helix</keyword>
<feature type="transmembrane region" description="Helical" evidence="1">
    <location>
        <begin position="50"/>
        <end position="67"/>
    </location>
</feature>
<keyword evidence="1" id="KW-0812">Transmembrane</keyword>
<dbReference type="Proteomes" id="UP000694728">
    <property type="component" value="Unplaced"/>
</dbReference>
<dbReference type="Proteomes" id="UP000694725">
    <property type="component" value="Unplaced"/>
</dbReference>
<evidence type="ECO:0000313" key="2">
    <source>
        <dbReference type="Ensembl" id="ENSSSCP00055013438.1"/>
    </source>
</evidence>